<gene>
    <name evidence="1" type="ORF">Ptr86124_010887</name>
</gene>
<organism evidence="1 2">
    <name type="scientific">Pyrenophora tritici-repentis</name>
    <dbReference type="NCBI Taxonomy" id="45151"/>
    <lineage>
        <taxon>Eukaryota</taxon>
        <taxon>Fungi</taxon>
        <taxon>Dikarya</taxon>
        <taxon>Ascomycota</taxon>
        <taxon>Pezizomycotina</taxon>
        <taxon>Dothideomycetes</taxon>
        <taxon>Pleosporomycetidae</taxon>
        <taxon>Pleosporales</taxon>
        <taxon>Pleosporineae</taxon>
        <taxon>Pleosporaceae</taxon>
        <taxon>Pyrenophora</taxon>
    </lineage>
</organism>
<accession>A0A922N6N0</accession>
<dbReference type="OrthoDB" id="5410365at2759"/>
<reference evidence="2" key="1">
    <citation type="journal article" date="2022" name="Microb. Genom.">
        <title>A global pangenome for the wheat fungal pathogen Pyrenophora tritici-repentis and prediction of effector protein structural homology.</title>
        <authorList>
            <person name="Moolhuijzen P.M."/>
            <person name="See P.T."/>
            <person name="Shi G."/>
            <person name="Powell H.R."/>
            <person name="Cockram J."/>
            <person name="Jorgensen L.N."/>
            <person name="Benslimane H."/>
            <person name="Strelkov S.E."/>
            <person name="Turner J."/>
            <person name="Liu Z."/>
            <person name="Moffat C.S."/>
        </authorList>
    </citation>
    <scope>NUCLEOTIDE SEQUENCE [LARGE SCALE GENOMIC DNA]</scope>
</reference>
<evidence type="ECO:0000313" key="1">
    <source>
        <dbReference type="EMBL" id="KAI1510441.1"/>
    </source>
</evidence>
<comment type="caution">
    <text evidence="1">The sequence shown here is derived from an EMBL/GenBank/DDBJ whole genome shotgun (WGS) entry which is preliminary data.</text>
</comment>
<dbReference type="Proteomes" id="UP000249757">
    <property type="component" value="Unassembled WGS sequence"/>
</dbReference>
<sequence>MGEVTLPVGLSIAAVSPVFPLSNIADPAVTASRRVLDGEKTQFVMPGERICALQYCKISYRWLHSRNIENLRLSDVPQWTAKESWRKASVDEAKYEPDILEVETVELKQLEGDWYREEGEGGDILLMQSVEERDEF</sequence>
<evidence type="ECO:0000313" key="2">
    <source>
        <dbReference type="Proteomes" id="UP000249757"/>
    </source>
</evidence>
<proteinExistence type="predicted"/>
<protein>
    <submittedName>
        <fullName evidence="1">Uncharacterized protein</fullName>
    </submittedName>
</protein>
<name>A0A922N6N0_9PLEO</name>
<dbReference type="EMBL" id="NRDI02000017">
    <property type="protein sequence ID" value="KAI1510441.1"/>
    <property type="molecule type" value="Genomic_DNA"/>
</dbReference>
<keyword evidence="2" id="KW-1185">Reference proteome</keyword>
<dbReference type="AlphaFoldDB" id="A0A922N6N0"/>